<name>A0A3N4HNC4_ASCIM</name>
<dbReference type="Pfam" id="PF01048">
    <property type="entry name" value="PNP_UDP_1"/>
    <property type="match status" value="1"/>
</dbReference>
<dbReference type="Proteomes" id="UP000275078">
    <property type="component" value="Unassembled WGS sequence"/>
</dbReference>
<accession>A0A3N4HNC4</accession>
<evidence type="ECO:0000256" key="1">
    <source>
        <dbReference type="SAM" id="MobiDB-lite"/>
    </source>
</evidence>
<proteinExistence type="predicted"/>
<dbReference type="Gene3D" id="3.40.50.1580">
    <property type="entry name" value="Nucleoside phosphorylase domain"/>
    <property type="match status" value="1"/>
</dbReference>
<feature type="region of interest" description="Disordered" evidence="1">
    <location>
        <begin position="520"/>
        <end position="561"/>
    </location>
</feature>
<evidence type="ECO:0000259" key="2">
    <source>
        <dbReference type="Pfam" id="PF01048"/>
    </source>
</evidence>
<feature type="compositionally biased region" description="Polar residues" evidence="1">
    <location>
        <begin position="486"/>
        <end position="507"/>
    </location>
</feature>
<feature type="domain" description="Nucleoside phosphorylase" evidence="2">
    <location>
        <begin position="11"/>
        <end position="301"/>
    </location>
</feature>
<protein>
    <submittedName>
        <fullName evidence="3">Purine and uridine phosphorylase</fullName>
    </submittedName>
</protein>
<dbReference type="GO" id="GO:0003824">
    <property type="term" value="F:catalytic activity"/>
    <property type="evidence" value="ECO:0007669"/>
    <property type="project" value="InterPro"/>
</dbReference>
<evidence type="ECO:0000313" key="4">
    <source>
        <dbReference type="Proteomes" id="UP000275078"/>
    </source>
</evidence>
<dbReference type="InterPro" id="IPR053137">
    <property type="entry name" value="NLR-like"/>
</dbReference>
<dbReference type="EMBL" id="ML119815">
    <property type="protein sequence ID" value="RPA73611.1"/>
    <property type="molecule type" value="Genomic_DNA"/>
</dbReference>
<dbReference type="SUPFAM" id="SSF53167">
    <property type="entry name" value="Purine and uridine phosphorylases"/>
    <property type="match status" value="1"/>
</dbReference>
<dbReference type="PANTHER" id="PTHR46082">
    <property type="entry name" value="ATP/GTP-BINDING PROTEIN-RELATED"/>
    <property type="match status" value="1"/>
</dbReference>
<feature type="compositionally biased region" description="Pro residues" evidence="1">
    <location>
        <begin position="396"/>
        <end position="408"/>
    </location>
</feature>
<dbReference type="OrthoDB" id="1577640at2759"/>
<dbReference type="InterPro" id="IPR000845">
    <property type="entry name" value="Nucleoside_phosphorylase_d"/>
</dbReference>
<dbReference type="STRING" id="1160509.A0A3N4HNC4"/>
<reference evidence="3 4" key="1">
    <citation type="journal article" date="2018" name="Nat. Ecol. Evol.">
        <title>Pezizomycetes genomes reveal the molecular basis of ectomycorrhizal truffle lifestyle.</title>
        <authorList>
            <person name="Murat C."/>
            <person name="Payen T."/>
            <person name="Noel B."/>
            <person name="Kuo A."/>
            <person name="Morin E."/>
            <person name="Chen J."/>
            <person name="Kohler A."/>
            <person name="Krizsan K."/>
            <person name="Balestrini R."/>
            <person name="Da Silva C."/>
            <person name="Montanini B."/>
            <person name="Hainaut M."/>
            <person name="Levati E."/>
            <person name="Barry K.W."/>
            <person name="Belfiori B."/>
            <person name="Cichocki N."/>
            <person name="Clum A."/>
            <person name="Dockter R.B."/>
            <person name="Fauchery L."/>
            <person name="Guy J."/>
            <person name="Iotti M."/>
            <person name="Le Tacon F."/>
            <person name="Lindquist E.A."/>
            <person name="Lipzen A."/>
            <person name="Malagnac F."/>
            <person name="Mello A."/>
            <person name="Molinier V."/>
            <person name="Miyauchi S."/>
            <person name="Poulain J."/>
            <person name="Riccioni C."/>
            <person name="Rubini A."/>
            <person name="Sitrit Y."/>
            <person name="Splivallo R."/>
            <person name="Traeger S."/>
            <person name="Wang M."/>
            <person name="Zifcakova L."/>
            <person name="Wipf D."/>
            <person name="Zambonelli A."/>
            <person name="Paolocci F."/>
            <person name="Nowrousian M."/>
            <person name="Ottonello S."/>
            <person name="Baldrian P."/>
            <person name="Spatafora J.W."/>
            <person name="Henrissat B."/>
            <person name="Nagy L.G."/>
            <person name="Aury J.M."/>
            <person name="Wincker P."/>
            <person name="Grigoriev I.V."/>
            <person name="Bonfante P."/>
            <person name="Martin F.M."/>
        </authorList>
    </citation>
    <scope>NUCLEOTIDE SEQUENCE [LARGE SCALE GENOMIC DNA]</scope>
    <source>
        <strain evidence="3 4">RN42</strain>
    </source>
</reference>
<dbReference type="AlphaFoldDB" id="A0A3N4HNC4"/>
<keyword evidence="4" id="KW-1185">Reference proteome</keyword>
<feature type="region of interest" description="Disordered" evidence="1">
    <location>
        <begin position="335"/>
        <end position="507"/>
    </location>
</feature>
<organism evidence="3 4">
    <name type="scientific">Ascobolus immersus RN42</name>
    <dbReference type="NCBI Taxonomy" id="1160509"/>
    <lineage>
        <taxon>Eukaryota</taxon>
        <taxon>Fungi</taxon>
        <taxon>Dikarya</taxon>
        <taxon>Ascomycota</taxon>
        <taxon>Pezizomycotina</taxon>
        <taxon>Pezizomycetes</taxon>
        <taxon>Pezizales</taxon>
        <taxon>Ascobolaceae</taxon>
        <taxon>Ascobolus</taxon>
    </lineage>
</organism>
<dbReference type="PANTHER" id="PTHR46082:SF11">
    <property type="entry name" value="AAA+ ATPASE DOMAIN-CONTAINING PROTEIN-RELATED"/>
    <property type="match status" value="1"/>
</dbReference>
<dbReference type="GO" id="GO:0009116">
    <property type="term" value="P:nucleoside metabolic process"/>
    <property type="evidence" value="ECO:0007669"/>
    <property type="project" value="InterPro"/>
</dbReference>
<evidence type="ECO:0000313" key="3">
    <source>
        <dbReference type="EMBL" id="RPA73611.1"/>
    </source>
</evidence>
<gene>
    <name evidence="3" type="ORF">BJ508DRAFT_48299</name>
</gene>
<dbReference type="InterPro" id="IPR035994">
    <property type="entry name" value="Nucleoside_phosphorylase_sf"/>
</dbReference>
<sequence length="698" mass="75645">MSSLNFDSYNVGIICALPIELQALRCSLHKEHPSLPNQPRADRNIYSYGEISGHNIVITCLPKGITGEVSAAHAVTTLSCTFPNLRFGLFIGIGGGIPKLEGLNQADIRLGDIVVSAPEGSHGGVVQYHRGKMVDGEFQRVGALNKPPLLLLNALSSVEALLDFEPGVINEILQSMRGKIKGARRQKLLEYPGRSKDHLFHSFYHHRPNSATCHGLCDLAQTVERDWEEREEDEFEPRVFTGTIASSSVVVKDSRVRDQIQDAYGAKCVEMEAAGVMDFFPCLVIRGISDYADSHKNDDWHRYAALSAAAYGSLLLRNIPAAAVQQLPTTKAVLEEKEKSGDATPLDVYDKPAPTPSREAVLERKGNIEAIPDRQAGLGDKEKAATPLQPHETPVYKPPLDLPGPPKKAPSSKSDGHNVEALPEQAQTPRDKTHDSRTAPSIVVEPSPPDALKRSKTSPVVDEVLLHQPSVGLPNSLERDERPRPSKTTTSQVGDNNPSLTGQQSPRTACVCGAASEKAIPNSSSEAGPKEGLSTASPGVAVPHKTEDAAPPPAPAADTFNKATSSSMLAGFPFDLELEPPMLPESNFAVLTLPLGGSRLQYDRSDRTSTEFKLVPELPFLQTLIFYQTADGEVVVSKGWNCSESGRRRRTPAESIGVRNAKLRTPLTATAYVLGPYNNSVGCHFYVPTYWCLLCCII</sequence>